<dbReference type="NCBIfam" id="TIGR02610">
    <property type="entry name" value="PHA_gran_rgn"/>
    <property type="match status" value="1"/>
</dbReference>
<evidence type="ECO:0000313" key="5">
    <source>
        <dbReference type="Proteomes" id="UP000887212"/>
    </source>
</evidence>
<accession>A0A142IMU8</accession>
<dbReference type="EMBL" id="FTMP01000001">
    <property type="protein sequence ID" value="SIP99651.1"/>
    <property type="molecule type" value="Genomic_DNA"/>
</dbReference>
<sequence>MSRITVERSHSLGLAVAREKAEALAQRLASEYDVKYRWSGDTLEFKRSGADGTIAVGDDSVRVELKLGLLLSALGGTIKREIEQTLDKHLQA</sequence>
<evidence type="ECO:0000313" key="2">
    <source>
        <dbReference type="EMBL" id="GIZ92642.1"/>
    </source>
</evidence>
<dbReference type="RefSeq" id="WP_021698853.1">
    <property type="nucleotide sequence ID" value="NZ_AP024354.1"/>
</dbReference>
<proteinExistence type="predicted"/>
<dbReference type="AlphaFoldDB" id="A0A142IMU8"/>
<dbReference type="KEGG" id="palc:A0T30_04275"/>
<evidence type="ECO:0000313" key="4">
    <source>
        <dbReference type="Proteomes" id="UP000185841"/>
    </source>
</evidence>
<dbReference type="EMBL" id="BPMT01000005">
    <property type="protein sequence ID" value="GIZ92642.1"/>
    <property type="molecule type" value="Genomic_DNA"/>
</dbReference>
<evidence type="ECO:0000313" key="1">
    <source>
        <dbReference type="EMBL" id="GIZ90170.1"/>
    </source>
</evidence>
<dbReference type="Proteomes" id="UP000887212">
    <property type="component" value="Unassembled WGS sequence"/>
</dbReference>
<dbReference type="InterPro" id="IPR013433">
    <property type="entry name" value="PHA_gran_rgn"/>
</dbReference>
<reference evidence="1 6" key="2">
    <citation type="submission" date="2021-07" db="EMBL/GenBank/DDBJ databases">
        <title>Whole genome sequencing of carbapenem-resistant Pseudomonas spp. isolated in Japan.</title>
        <authorList>
            <person name="Suzuki M."/>
            <person name="Maehana S."/>
            <person name="Kitasato H."/>
        </authorList>
    </citation>
    <scope>NUCLEOTIDE SEQUENCE</scope>
    <source>
        <strain evidence="1">KAM435</strain>
        <strain evidence="2 6">KAM436</strain>
    </source>
</reference>
<dbReference type="EMBL" id="BPMS01000021">
    <property type="protein sequence ID" value="GIZ90170.1"/>
    <property type="molecule type" value="Genomic_DNA"/>
</dbReference>
<organism evidence="1 5">
    <name type="scientific">Aquipseudomonas alcaligenes</name>
    <name type="common">Pseudomonas alcaligenes</name>
    <dbReference type="NCBI Taxonomy" id="43263"/>
    <lineage>
        <taxon>Bacteria</taxon>
        <taxon>Pseudomonadati</taxon>
        <taxon>Pseudomonadota</taxon>
        <taxon>Gammaproteobacteria</taxon>
        <taxon>Pseudomonadales</taxon>
        <taxon>Pseudomonadaceae</taxon>
        <taxon>Aquipseudomonas</taxon>
    </lineage>
</organism>
<evidence type="ECO:0000313" key="3">
    <source>
        <dbReference type="EMBL" id="SIP99651.1"/>
    </source>
</evidence>
<dbReference type="Proteomes" id="UP000887228">
    <property type="component" value="Unassembled WGS sequence"/>
</dbReference>
<dbReference type="GeneID" id="42928986"/>
<protein>
    <submittedName>
        <fullName evidence="3">Putative polyhydroxyalkanoic acid system protein</fullName>
    </submittedName>
</protein>
<name>A0A142IMU8_AQUAC</name>
<evidence type="ECO:0000313" key="6">
    <source>
        <dbReference type="Proteomes" id="UP000887228"/>
    </source>
</evidence>
<dbReference type="Pfam" id="PF09650">
    <property type="entry name" value="PHA_gran_rgn"/>
    <property type="match status" value="1"/>
</dbReference>
<gene>
    <name evidence="1" type="ORF">KAM435_34970</name>
    <name evidence="2" type="ORF">KAM436_16100</name>
    <name evidence="3" type="ORF">SAMN05878282_101779</name>
</gene>
<reference evidence="3 4" key="1">
    <citation type="submission" date="2017-01" db="EMBL/GenBank/DDBJ databases">
        <authorList>
            <person name="Mah S.A."/>
            <person name="Swanson W.J."/>
            <person name="Moy G.W."/>
            <person name="Vacquier V.D."/>
        </authorList>
    </citation>
    <scope>NUCLEOTIDE SEQUENCE [LARGE SCALE GENOMIC DNA]</scope>
    <source>
        <strain evidence="3 4">RU36E</strain>
    </source>
</reference>
<dbReference type="Proteomes" id="UP000185841">
    <property type="component" value="Unassembled WGS sequence"/>
</dbReference>